<protein>
    <submittedName>
        <fullName evidence="1">Uncharacterized protein</fullName>
    </submittedName>
</protein>
<organism evidence="1">
    <name type="scientific">marine sediment metagenome</name>
    <dbReference type="NCBI Taxonomy" id="412755"/>
    <lineage>
        <taxon>unclassified sequences</taxon>
        <taxon>metagenomes</taxon>
        <taxon>ecological metagenomes</taxon>
    </lineage>
</organism>
<evidence type="ECO:0000313" key="1">
    <source>
        <dbReference type="EMBL" id="KKL80087.1"/>
    </source>
</evidence>
<dbReference type="AlphaFoldDB" id="A0A0F9HY50"/>
<proteinExistence type="predicted"/>
<comment type="caution">
    <text evidence="1">The sequence shown here is derived from an EMBL/GenBank/DDBJ whole genome shotgun (WGS) entry which is preliminary data.</text>
</comment>
<sequence length="214" mass="23527">MAQNSMFTRTTPDWDETIPGRGFVRHAGSSVRVKEFWVRDAGLWRNVWNFFIGTLRPDGDQETSGWTATPLYLKLDEVTPDDATTEITSGTVSSVCPSNTVHDFEVRLSNPSIAPTGGEVITLRIRAWLHEVSGLAITAGLRVQLKEGTSVRATLNTGLSKSAYATASMVLSQSEKDSIANWDNLFVNVRTTVCVENPGNSAHSHVTWIELEFA</sequence>
<accession>A0A0F9HY50</accession>
<gene>
    <name evidence="1" type="ORF">LCGC14_2008300</name>
</gene>
<reference evidence="1" key="1">
    <citation type="journal article" date="2015" name="Nature">
        <title>Complex archaea that bridge the gap between prokaryotes and eukaryotes.</title>
        <authorList>
            <person name="Spang A."/>
            <person name="Saw J.H."/>
            <person name="Jorgensen S.L."/>
            <person name="Zaremba-Niedzwiedzka K."/>
            <person name="Martijn J."/>
            <person name="Lind A.E."/>
            <person name="van Eijk R."/>
            <person name="Schleper C."/>
            <person name="Guy L."/>
            <person name="Ettema T.J."/>
        </authorList>
    </citation>
    <scope>NUCLEOTIDE SEQUENCE</scope>
</reference>
<dbReference type="EMBL" id="LAZR01022962">
    <property type="protein sequence ID" value="KKL80087.1"/>
    <property type="molecule type" value="Genomic_DNA"/>
</dbReference>
<name>A0A0F9HY50_9ZZZZ</name>